<gene>
    <name evidence="1" type="ORF">METZ01_LOCUS200454</name>
</gene>
<dbReference type="AlphaFoldDB" id="A0A382EAF0"/>
<organism evidence="1">
    <name type="scientific">marine metagenome</name>
    <dbReference type="NCBI Taxonomy" id="408172"/>
    <lineage>
        <taxon>unclassified sequences</taxon>
        <taxon>metagenomes</taxon>
        <taxon>ecological metagenomes</taxon>
    </lineage>
</organism>
<proteinExistence type="predicted"/>
<dbReference type="EMBL" id="UINC01043492">
    <property type="protein sequence ID" value="SVB47600.1"/>
    <property type="molecule type" value="Genomic_DNA"/>
</dbReference>
<protein>
    <submittedName>
        <fullName evidence="1">Uncharacterized protein</fullName>
    </submittedName>
</protein>
<name>A0A382EAF0_9ZZZZ</name>
<reference evidence="1" key="1">
    <citation type="submission" date="2018-05" db="EMBL/GenBank/DDBJ databases">
        <authorList>
            <person name="Lanie J.A."/>
            <person name="Ng W.-L."/>
            <person name="Kazmierczak K.M."/>
            <person name="Andrzejewski T.M."/>
            <person name="Davidsen T.M."/>
            <person name="Wayne K.J."/>
            <person name="Tettelin H."/>
            <person name="Glass J.I."/>
            <person name="Rusch D."/>
            <person name="Podicherti R."/>
            <person name="Tsui H.-C.T."/>
            <person name="Winkler M.E."/>
        </authorList>
    </citation>
    <scope>NUCLEOTIDE SEQUENCE</scope>
</reference>
<sequence length="30" mass="3473">MPTFASIESEFTKVYLVNPKNFCFNDLCTL</sequence>
<evidence type="ECO:0000313" key="1">
    <source>
        <dbReference type="EMBL" id="SVB47600.1"/>
    </source>
</evidence>
<accession>A0A382EAF0</accession>